<feature type="transmembrane region" description="Helical" evidence="2">
    <location>
        <begin position="230"/>
        <end position="251"/>
    </location>
</feature>
<evidence type="ECO:0000313" key="3">
    <source>
        <dbReference type="EMBL" id="OWM90832.1"/>
    </source>
</evidence>
<keyword evidence="2" id="KW-0812">Transmembrane</keyword>
<proteinExistence type="predicted"/>
<dbReference type="EMBL" id="MTKT01000535">
    <property type="protein sequence ID" value="OWM90832.1"/>
    <property type="molecule type" value="Genomic_DNA"/>
</dbReference>
<keyword evidence="2" id="KW-1133">Transmembrane helix</keyword>
<evidence type="ECO:0000256" key="2">
    <source>
        <dbReference type="SAM" id="Phobius"/>
    </source>
</evidence>
<dbReference type="SUPFAM" id="SSF81660">
    <property type="entry name" value="Metal cation-transporting ATPase, ATP-binding domain N"/>
    <property type="match status" value="1"/>
</dbReference>
<dbReference type="Proteomes" id="UP000197138">
    <property type="component" value="Unassembled WGS sequence"/>
</dbReference>
<evidence type="ECO:0000313" key="4">
    <source>
        <dbReference type="Proteomes" id="UP000197138"/>
    </source>
</evidence>
<comment type="caution">
    <text evidence="3">The sequence shown here is derived from an EMBL/GenBank/DDBJ whole genome shotgun (WGS) entry which is preliminary data.</text>
</comment>
<dbReference type="Gene3D" id="1.20.1110.10">
    <property type="entry name" value="Calcium-transporting ATPase, transmembrane domain"/>
    <property type="match status" value="1"/>
</dbReference>
<accession>A0A218Y2R0</accession>
<gene>
    <name evidence="3" type="ORF">CDL15_Pgr011592</name>
</gene>
<dbReference type="AlphaFoldDB" id="A0A218Y2R0"/>
<dbReference type="SUPFAM" id="SSF81665">
    <property type="entry name" value="Calcium ATPase, transmembrane domain M"/>
    <property type="match status" value="1"/>
</dbReference>
<keyword evidence="1" id="KW-0460">Magnesium</keyword>
<protein>
    <recommendedName>
        <fullName evidence="5">Cation-transporting P-type ATPase C-terminal domain-containing protein</fullName>
    </recommendedName>
</protein>
<dbReference type="InterPro" id="IPR023299">
    <property type="entry name" value="ATPase_P-typ_cyto_dom_N"/>
</dbReference>
<dbReference type="PANTHER" id="PTHR42861">
    <property type="entry name" value="CALCIUM-TRANSPORTING ATPASE"/>
    <property type="match status" value="1"/>
</dbReference>
<dbReference type="Gene3D" id="6.10.140.890">
    <property type="match status" value="1"/>
</dbReference>
<feature type="transmembrane region" description="Helical" evidence="2">
    <location>
        <begin position="362"/>
        <end position="382"/>
    </location>
</feature>
<feature type="transmembrane region" description="Helical" evidence="2">
    <location>
        <begin position="402"/>
        <end position="424"/>
    </location>
</feature>
<evidence type="ECO:0000256" key="1">
    <source>
        <dbReference type="ARBA" id="ARBA00022842"/>
    </source>
</evidence>
<sequence>MSCGNKTGTLTLNRLSEDKNLIEVFAKDVGDADTIILLAGRAARVDNQDSIDACIVGMLGDPKEITSIDSDGNWQASTGALEQIIELCKLRADVKKRIHAIINRFAERGLRSLAIATQVTKHDCAETIRRALNLGVNVKMINQLAIGKETARRLGMGNNLYPSSSLFGQHRDESASLLIEKADGFAAVFPDATDAAQEASDIVLMELGLSVIISAVLTSRAIFQRMKNYTIYAVSITIRIVLGFLILALVWKYCFSPFMVLVISILNDGTIMTISNVRVKPSPGPDSWKIGEIFAAGVILGTYLAIMTILFYQLLLGYIWGEIHRRKPDELTTAVYLQVGIVSQVLIFVTRSRRRSYVERPGLLLVAAFLAAQLVNCDSLGGYGNCGFAQIQGMGWGWAEVIWLYSIITYIPLDFLKFFISYALNGWAWNNLLQNNIPFTTRKDNSRCEREAQCAQGERSVQLVSQGTETSQPLDEGSHSYQDLSEVAEQARKRVEIARLRELRTLKVHMELVFKLKGLDLDNIQQNYTL</sequence>
<dbReference type="GO" id="GO:0000166">
    <property type="term" value="F:nucleotide binding"/>
    <property type="evidence" value="ECO:0007669"/>
    <property type="project" value="InterPro"/>
</dbReference>
<name>A0A218Y2R0_PUNGR</name>
<feature type="transmembrane region" description="Helical" evidence="2">
    <location>
        <begin position="333"/>
        <end position="350"/>
    </location>
</feature>
<dbReference type="PRINTS" id="PR00119">
    <property type="entry name" value="CATATPASE"/>
</dbReference>
<dbReference type="Gene3D" id="3.40.1110.10">
    <property type="entry name" value="Calcium-transporting ATPase, cytoplasmic domain N"/>
    <property type="match status" value="1"/>
</dbReference>
<evidence type="ECO:0008006" key="5">
    <source>
        <dbReference type="Google" id="ProtNLM"/>
    </source>
</evidence>
<feature type="transmembrane region" description="Helical" evidence="2">
    <location>
        <begin position="257"/>
        <end position="277"/>
    </location>
</feature>
<keyword evidence="2" id="KW-0472">Membrane</keyword>
<organism evidence="3 4">
    <name type="scientific">Punica granatum</name>
    <name type="common">Pomegranate</name>
    <dbReference type="NCBI Taxonomy" id="22663"/>
    <lineage>
        <taxon>Eukaryota</taxon>
        <taxon>Viridiplantae</taxon>
        <taxon>Streptophyta</taxon>
        <taxon>Embryophyta</taxon>
        <taxon>Tracheophyta</taxon>
        <taxon>Spermatophyta</taxon>
        <taxon>Magnoliopsida</taxon>
        <taxon>eudicotyledons</taxon>
        <taxon>Gunneridae</taxon>
        <taxon>Pentapetalae</taxon>
        <taxon>rosids</taxon>
        <taxon>malvids</taxon>
        <taxon>Myrtales</taxon>
        <taxon>Lythraceae</taxon>
        <taxon>Punica</taxon>
    </lineage>
</organism>
<reference evidence="4" key="1">
    <citation type="journal article" date="2017" name="Plant J.">
        <title>The pomegranate (Punica granatum L.) genome and the genomics of punicalagin biosynthesis.</title>
        <authorList>
            <person name="Qin G."/>
            <person name="Xu C."/>
            <person name="Ming R."/>
            <person name="Tang H."/>
            <person name="Guyot R."/>
            <person name="Kramer E.M."/>
            <person name="Hu Y."/>
            <person name="Yi X."/>
            <person name="Qi Y."/>
            <person name="Xu X."/>
            <person name="Gao Z."/>
            <person name="Pan H."/>
            <person name="Jian J."/>
            <person name="Tian Y."/>
            <person name="Yue Z."/>
            <person name="Xu Y."/>
        </authorList>
    </citation>
    <scope>NUCLEOTIDE SEQUENCE [LARGE SCALE GENOMIC DNA]</scope>
    <source>
        <strain evidence="4">cv. Dabenzi</strain>
    </source>
</reference>
<dbReference type="InterPro" id="IPR023298">
    <property type="entry name" value="ATPase_P-typ_TM_dom_sf"/>
</dbReference>
<feature type="transmembrane region" description="Helical" evidence="2">
    <location>
        <begin position="298"/>
        <end position="321"/>
    </location>
</feature>